<dbReference type="InterPro" id="IPR019734">
    <property type="entry name" value="TPR_rpt"/>
</dbReference>
<comment type="caution">
    <text evidence="4">The sequence shown here is derived from an EMBL/GenBank/DDBJ whole genome shotgun (WGS) entry which is preliminary data.</text>
</comment>
<evidence type="ECO:0000313" key="4">
    <source>
        <dbReference type="EMBL" id="MCM1990350.1"/>
    </source>
</evidence>
<evidence type="ECO:0000256" key="3">
    <source>
        <dbReference type="PROSITE-ProRule" id="PRU00339"/>
    </source>
</evidence>
<dbReference type="Pfam" id="PF12895">
    <property type="entry name" value="ANAPC3"/>
    <property type="match status" value="1"/>
</dbReference>
<name>A0A9J6P2D5_9CLOT</name>
<evidence type="ECO:0000256" key="1">
    <source>
        <dbReference type="ARBA" id="ARBA00022737"/>
    </source>
</evidence>
<dbReference type="GO" id="GO:0006620">
    <property type="term" value="P:post-translational protein targeting to endoplasmic reticulum membrane"/>
    <property type="evidence" value="ECO:0007669"/>
    <property type="project" value="TreeGrafter"/>
</dbReference>
<sequence length="123" mass="14526">MDYFSKANVMYNSKDYEKAIAFYERALDEDSSNSASCYYNSSVCHIKLKKYPDAIYLLKKAIRLKDESKYYFNLAYCYALLGNNKDALYFFNKAWCLNENDEDCEKAINLILKKEIDKTKKSY</sequence>
<reference evidence="4" key="1">
    <citation type="journal article" date="2021" name="mSystems">
        <title>Bacteria and Archaea Synergistically Convert Glycine Betaine to Biogenic Methane in the Formosa Cold Seep of the South China Sea.</title>
        <authorList>
            <person name="Li L."/>
            <person name="Zhang W."/>
            <person name="Zhang S."/>
            <person name="Song L."/>
            <person name="Sun Q."/>
            <person name="Zhang H."/>
            <person name="Xiang H."/>
            <person name="Dong X."/>
        </authorList>
    </citation>
    <scope>NUCLEOTIDE SEQUENCE</scope>
    <source>
        <strain evidence="4">ZWT</strain>
    </source>
</reference>
<dbReference type="Gene3D" id="1.25.40.10">
    <property type="entry name" value="Tetratricopeptide repeat domain"/>
    <property type="match status" value="1"/>
</dbReference>
<dbReference type="GO" id="GO:0072380">
    <property type="term" value="C:TRC complex"/>
    <property type="evidence" value="ECO:0007669"/>
    <property type="project" value="TreeGrafter"/>
</dbReference>
<organism evidence="4 5">
    <name type="scientific">Oceanirhabdus seepicola</name>
    <dbReference type="NCBI Taxonomy" id="2828781"/>
    <lineage>
        <taxon>Bacteria</taxon>
        <taxon>Bacillati</taxon>
        <taxon>Bacillota</taxon>
        <taxon>Clostridia</taxon>
        <taxon>Eubacteriales</taxon>
        <taxon>Clostridiaceae</taxon>
        <taxon>Oceanirhabdus</taxon>
    </lineage>
</organism>
<dbReference type="AlphaFoldDB" id="A0A9J6P2D5"/>
<evidence type="ECO:0000256" key="2">
    <source>
        <dbReference type="ARBA" id="ARBA00022803"/>
    </source>
</evidence>
<dbReference type="PANTHER" id="PTHR45831">
    <property type="entry name" value="LD24721P"/>
    <property type="match status" value="1"/>
</dbReference>
<dbReference type="GO" id="GO:0016020">
    <property type="term" value="C:membrane"/>
    <property type="evidence" value="ECO:0007669"/>
    <property type="project" value="TreeGrafter"/>
</dbReference>
<dbReference type="SMART" id="SM00028">
    <property type="entry name" value="TPR"/>
    <property type="match status" value="3"/>
</dbReference>
<evidence type="ECO:0000313" key="5">
    <source>
        <dbReference type="Proteomes" id="UP001056429"/>
    </source>
</evidence>
<feature type="repeat" description="TPR" evidence="3">
    <location>
        <begin position="68"/>
        <end position="101"/>
    </location>
</feature>
<dbReference type="Proteomes" id="UP001056429">
    <property type="component" value="Unassembled WGS sequence"/>
</dbReference>
<reference evidence="4" key="2">
    <citation type="submission" date="2021-04" db="EMBL/GenBank/DDBJ databases">
        <authorList>
            <person name="Dong X."/>
        </authorList>
    </citation>
    <scope>NUCLEOTIDE SEQUENCE</scope>
    <source>
        <strain evidence="4">ZWT</strain>
    </source>
</reference>
<dbReference type="RefSeq" id="WP_250859387.1">
    <property type="nucleotide sequence ID" value="NZ_JAGSOJ010000002.1"/>
</dbReference>
<dbReference type="InterPro" id="IPR047150">
    <property type="entry name" value="SGT"/>
</dbReference>
<keyword evidence="2 3" id="KW-0802">TPR repeat</keyword>
<dbReference type="EMBL" id="JAGSOJ010000002">
    <property type="protein sequence ID" value="MCM1990350.1"/>
    <property type="molecule type" value="Genomic_DNA"/>
</dbReference>
<dbReference type="Pfam" id="PF13181">
    <property type="entry name" value="TPR_8"/>
    <property type="match status" value="1"/>
</dbReference>
<keyword evidence="5" id="KW-1185">Reference proteome</keyword>
<dbReference type="PROSITE" id="PS50005">
    <property type="entry name" value="TPR"/>
    <property type="match status" value="1"/>
</dbReference>
<gene>
    <name evidence="4" type="ORF">KDK92_11445</name>
</gene>
<dbReference type="GO" id="GO:0060090">
    <property type="term" value="F:molecular adaptor activity"/>
    <property type="evidence" value="ECO:0007669"/>
    <property type="project" value="TreeGrafter"/>
</dbReference>
<dbReference type="PANTHER" id="PTHR45831:SF2">
    <property type="entry name" value="LD24721P"/>
    <property type="match status" value="1"/>
</dbReference>
<protein>
    <submittedName>
        <fullName evidence="4">Tetratricopeptide repeat protein</fullName>
    </submittedName>
</protein>
<dbReference type="SUPFAM" id="SSF48452">
    <property type="entry name" value="TPR-like"/>
    <property type="match status" value="1"/>
</dbReference>
<proteinExistence type="predicted"/>
<dbReference type="InterPro" id="IPR011990">
    <property type="entry name" value="TPR-like_helical_dom_sf"/>
</dbReference>
<accession>A0A9J6P2D5</accession>
<keyword evidence="1" id="KW-0677">Repeat</keyword>